<keyword evidence="3" id="KW-1185">Reference proteome</keyword>
<feature type="chain" id="PRO_5005548697" description="Secreted protein" evidence="1">
    <location>
        <begin position="28"/>
        <end position="144"/>
    </location>
</feature>
<gene>
    <name evidence="2" type="ORF">PSTG_14628</name>
</gene>
<reference evidence="3" key="1">
    <citation type="submission" date="2014-03" db="EMBL/GenBank/DDBJ databases">
        <title>The Genome Sequence of Puccinia striiformis f. sp. tritici PST-78.</title>
        <authorList>
            <consortium name="The Broad Institute Genome Sequencing Platform"/>
            <person name="Cuomo C."/>
            <person name="Hulbert S."/>
            <person name="Chen X."/>
            <person name="Walker B."/>
            <person name="Young S.K."/>
            <person name="Zeng Q."/>
            <person name="Gargeya S."/>
            <person name="Fitzgerald M."/>
            <person name="Haas B."/>
            <person name="Abouelleil A."/>
            <person name="Alvarado L."/>
            <person name="Arachchi H.M."/>
            <person name="Berlin A.M."/>
            <person name="Chapman S.B."/>
            <person name="Goldberg J."/>
            <person name="Griggs A."/>
            <person name="Gujja S."/>
            <person name="Hansen M."/>
            <person name="Howarth C."/>
            <person name="Imamovic A."/>
            <person name="Larimer J."/>
            <person name="McCowan C."/>
            <person name="Montmayeur A."/>
            <person name="Murphy C."/>
            <person name="Neiman D."/>
            <person name="Pearson M."/>
            <person name="Priest M."/>
            <person name="Roberts A."/>
            <person name="Saif S."/>
            <person name="Shea T."/>
            <person name="Sisk P."/>
            <person name="Sykes S."/>
            <person name="Wortman J."/>
            <person name="Nusbaum C."/>
            <person name="Birren B."/>
        </authorList>
    </citation>
    <scope>NUCLEOTIDE SEQUENCE [LARGE SCALE GENOMIC DNA]</scope>
    <source>
        <strain evidence="3">race PST-78</strain>
    </source>
</reference>
<dbReference type="EMBL" id="AJIL01000181">
    <property type="protein sequence ID" value="KNE91957.1"/>
    <property type="molecule type" value="Genomic_DNA"/>
</dbReference>
<proteinExistence type="predicted"/>
<sequence length="144" mass="16621">MNMLQRAYITFALLVISITLHPGQVRAKDIVTKECTYHFNRVGAVKGRAYNNIYYYKCHASDFSAWRDSVHAAQYYRRDDYASVQDFDGSWWDCPYNIPEAHNKQYLRHIHPARVSMEIHSHVQLLRCVGSGKSAVSGSMAGRY</sequence>
<accession>A0A0L0UY52</accession>
<dbReference type="OrthoDB" id="10270848at2759"/>
<protein>
    <recommendedName>
        <fullName evidence="4">Secreted protein</fullName>
    </recommendedName>
</protein>
<organism evidence="2 3">
    <name type="scientific">Puccinia striiformis f. sp. tritici PST-78</name>
    <dbReference type="NCBI Taxonomy" id="1165861"/>
    <lineage>
        <taxon>Eukaryota</taxon>
        <taxon>Fungi</taxon>
        <taxon>Dikarya</taxon>
        <taxon>Basidiomycota</taxon>
        <taxon>Pucciniomycotina</taxon>
        <taxon>Pucciniomycetes</taxon>
        <taxon>Pucciniales</taxon>
        <taxon>Pucciniaceae</taxon>
        <taxon>Puccinia</taxon>
    </lineage>
</organism>
<dbReference type="AlphaFoldDB" id="A0A0L0UY52"/>
<evidence type="ECO:0000256" key="1">
    <source>
        <dbReference type="SAM" id="SignalP"/>
    </source>
</evidence>
<dbReference type="Proteomes" id="UP000054564">
    <property type="component" value="Unassembled WGS sequence"/>
</dbReference>
<evidence type="ECO:0000313" key="2">
    <source>
        <dbReference type="EMBL" id="KNE91957.1"/>
    </source>
</evidence>
<evidence type="ECO:0000313" key="3">
    <source>
        <dbReference type="Proteomes" id="UP000054564"/>
    </source>
</evidence>
<name>A0A0L0UY52_9BASI</name>
<keyword evidence="1" id="KW-0732">Signal</keyword>
<comment type="caution">
    <text evidence="2">The sequence shown here is derived from an EMBL/GenBank/DDBJ whole genome shotgun (WGS) entry which is preliminary data.</text>
</comment>
<feature type="signal peptide" evidence="1">
    <location>
        <begin position="1"/>
        <end position="27"/>
    </location>
</feature>
<evidence type="ECO:0008006" key="4">
    <source>
        <dbReference type="Google" id="ProtNLM"/>
    </source>
</evidence>